<dbReference type="PROSITE" id="PS00138">
    <property type="entry name" value="SUBTILASE_SER"/>
    <property type="match status" value="1"/>
</dbReference>
<dbReference type="InterPro" id="IPR023827">
    <property type="entry name" value="Peptidase_S8_Asp-AS"/>
</dbReference>
<dbReference type="STRING" id="1547283.A9C19_00720"/>
<reference evidence="13 14" key="1">
    <citation type="journal article" date="2016" name="Sci. Rep.">
        <title>Complete genome sequence and transcriptomic analysis of a novel marine strain Bacillus weihaiensis reveals the mechanism of brown algae degradation.</title>
        <authorList>
            <person name="Zhu Y."/>
            <person name="Chen P."/>
            <person name="Bao Y."/>
            <person name="Men Y."/>
            <person name="Zeng Y."/>
            <person name="Yang J."/>
            <person name="Sun J."/>
            <person name="Sun Y."/>
        </authorList>
    </citation>
    <scope>NUCLEOTIDE SEQUENCE [LARGE SCALE GENOMIC DNA]</scope>
    <source>
        <strain evidence="13 14">Alg07</strain>
    </source>
</reference>
<keyword evidence="4 9" id="KW-0645">Protease</keyword>
<dbReference type="GO" id="GO:0006508">
    <property type="term" value="P:proteolysis"/>
    <property type="evidence" value="ECO:0007669"/>
    <property type="project" value="UniProtKB-KW"/>
</dbReference>
<keyword evidence="6 9" id="KW-0378">Hydrolase</keyword>
<evidence type="ECO:0000259" key="12">
    <source>
        <dbReference type="Pfam" id="PF02225"/>
    </source>
</evidence>
<dbReference type="KEGG" id="bwh:A9C19_00720"/>
<feature type="active site" description="Charge relay system" evidence="8 9">
    <location>
        <position position="475"/>
    </location>
</feature>
<dbReference type="PANTHER" id="PTHR43806">
    <property type="entry name" value="PEPTIDASE S8"/>
    <property type="match status" value="1"/>
</dbReference>
<evidence type="ECO:0000259" key="11">
    <source>
        <dbReference type="Pfam" id="PF00082"/>
    </source>
</evidence>
<dbReference type="SUPFAM" id="SSF52743">
    <property type="entry name" value="Subtilisin-like"/>
    <property type="match status" value="1"/>
</dbReference>
<keyword evidence="2" id="KW-0134">Cell wall</keyword>
<dbReference type="InterPro" id="IPR000209">
    <property type="entry name" value="Peptidase_S8/S53_dom"/>
</dbReference>
<keyword evidence="7 9" id="KW-0720">Serine protease</keyword>
<dbReference type="EMBL" id="CP016020">
    <property type="protein sequence ID" value="APH03394.1"/>
    <property type="molecule type" value="Genomic_DNA"/>
</dbReference>
<dbReference type="InterPro" id="IPR023828">
    <property type="entry name" value="Peptidase_S8_Ser-AS"/>
</dbReference>
<gene>
    <name evidence="13" type="ORF">A9C19_00720</name>
</gene>
<evidence type="ECO:0000313" key="13">
    <source>
        <dbReference type="EMBL" id="APH03394.1"/>
    </source>
</evidence>
<dbReference type="InterPro" id="IPR036852">
    <property type="entry name" value="Peptidase_S8/S53_dom_sf"/>
</dbReference>
<name>A0A1L3MMB8_9BACI</name>
<evidence type="ECO:0000256" key="4">
    <source>
        <dbReference type="ARBA" id="ARBA00022670"/>
    </source>
</evidence>
<dbReference type="PROSITE" id="PS00137">
    <property type="entry name" value="SUBTILASE_HIS"/>
    <property type="match status" value="1"/>
</dbReference>
<evidence type="ECO:0000256" key="9">
    <source>
        <dbReference type="PROSITE-ProRule" id="PRU01240"/>
    </source>
</evidence>
<evidence type="ECO:0000256" key="2">
    <source>
        <dbReference type="ARBA" id="ARBA00022512"/>
    </source>
</evidence>
<dbReference type="InterPro" id="IPR003137">
    <property type="entry name" value="PA_domain"/>
</dbReference>
<dbReference type="InterPro" id="IPR046450">
    <property type="entry name" value="PA_dom_sf"/>
</dbReference>
<keyword evidence="3" id="KW-0964">Secreted</keyword>
<dbReference type="RefSeq" id="WP_072578178.1">
    <property type="nucleotide sequence ID" value="NZ_CP016020.1"/>
</dbReference>
<proteinExistence type="inferred from homology"/>
<dbReference type="InterPro" id="IPR015500">
    <property type="entry name" value="Peptidase_S8_subtilisin-rel"/>
</dbReference>
<dbReference type="CDD" id="cd07474">
    <property type="entry name" value="Peptidases_S8_subtilisin_Vpr-like"/>
    <property type="match status" value="1"/>
</dbReference>
<organism evidence="13 14">
    <name type="scientific">Bacillus weihaiensis</name>
    <dbReference type="NCBI Taxonomy" id="1547283"/>
    <lineage>
        <taxon>Bacteria</taxon>
        <taxon>Bacillati</taxon>
        <taxon>Bacillota</taxon>
        <taxon>Bacilli</taxon>
        <taxon>Bacillales</taxon>
        <taxon>Bacillaceae</taxon>
        <taxon>Bacillus</taxon>
    </lineage>
</organism>
<dbReference type="Gene3D" id="3.50.30.30">
    <property type="match status" value="1"/>
</dbReference>
<dbReference type="AlphaFoldDB" id="A0A1L3MMB8"/>
<evidence type="ECO:0000256" key="1">
    <source>
        <dbReference type="ARBA" id="ARBA00011073"/>
    </source>
</evidence>
<dbReference type="InterPro" id="IPR022398">
    <property type="entry name" value="Peptidase_S8_His-AS"/>
</dbReference>
<dbReference type="PROSITE" id="PS51892">
    <property type="entry name" value="SUBTILASE"/>
    <property type="match status" value="1"/>
</dbReference>
<feature type="active site" description="Charge relay system" evidence="8 9">
    <location>
        <position position="185"/>
    </location>
</feature>
<dbReference type="InterPro" id="IPR034213">
    <property type="entry name" value="S8_Vpr-like"/>
</dbReference>
<dbReference type="SUPFAM" id="SSF52025">
    <property type="entry name" value="PA domain"/>
    <property type="match status" value="1"/>
</dbReference>
<dbReference type="Pfam" id="PF00082">
    <property type="entry name" value="Peptidase_S8"/>
    <property type="match status" value="1"/>
</dbReference>
<feature type="active site" description="Charge relay system" evidence="8 9">
    <location>
        <position position="145"/>
    </location>
</feature>
<accession>A0A1L3MMB8</accession>
<evidence type="ECO:0000256" key="6">
    <source>
        <dbReference type="ARBA" id="ARBA00022801"/>
    </source>
</evidence>
<evidence type="ECO:0000256" key="10">
    <source>
        <dbReference type="RuleBase" id="RU003355"/>
    </source>
</evidence>
<evidence type="ECO:0000256" key="3">
    <source>
        <dbReference type="ARBA" id="ARBA00022525"/>
    </source>
</evidence>
<evidence type="ECO:0000256" key="8">
    <source>
        <dbReference type="PIRSR" id="PIRSR615500-1"/>
    </source>
</evidence>
<dbReference type="InterPro" id="IPR050131">
    <property type="entry name" value="Peptidase_S8_subtilisin-like"/>
</dbReference>
<dbReference type="PANTHER" id="PTHR43806:SF65">
    <property type="entry name" value="SERINE PROTEASE APRX"/>
    <property type="match status" value="1"/>
</dbReference>
<evidence type="ECO:0000256" key="5">
    <source>
        <dbReference type="ARBA" id="ARBA00022729"/>
    </source>
</evidence>
<dbReference type="PROSITE" id="PS00136">
    <property type="entry name" value="SUBTILASE_ASP"/>
    <property type="match status" value="1"/>
</dbReference>
<dbReference type="PRINTS" id="PR00723">
    <property type="entry name" value="SUBTILISIN"/>
</dbReference>
<evidence type="ECO:0000256" key="7">
    <source>
        <dbReference type="ARBA" id="ARBA00022825"/>
    </source>
</evidence>
<protein>
    <submittedName>
        <fullName evidence="13">Peptidase S8</fullName>
    </submittedName>
</protein>
<dbReference type="Gene3D" id="3.40.50.200">
    <property type="entry name" value="Peptidase S8/S53 domain"/>
    <property type="match status" value="1"/>
</dbReference>
<dbReference type="Proteomes" id="UP000181936">
    <property type="component" value="Chromosome"/>
</dbReference>
<comment type="similarity">
    <text evidence="1 9 10">Belongs to the peptidase S8 family.</text>
</comment>
<dbReference type="CDD" id="cd02133">
    <property type="entry name" value="PA_C5a_like"/>
    <property type="match status" value="1"/>
</dbReference>
<feature type="domain" description="Peptidase S8/S53" evidence="11">
    <location>
        <begin position="136"/>
        <end position="514"/>
    </location>
</feature>
<dbReference type="GO" id="GO:0004252">
    <property type="term" value="F:serine-type endopeptidase activity"/>
    <property type="evidence" value="ECO:0007669"/>
    <property type="project" value="UniProtKB-UniRule"/>
</dbReference>
<feature type="domain" description="PA" evidence="12">
    <location>
        <begin position="344"/>
        <end position="412"/>
    </location>
</feature>
<evidence type="ECO:0000313" key="14">
    <source>
        <dbReference type="Proteomes" id="UP000181936"/>
    </source>
</evidence>
<dbReference type="Pfam" id="PF02225">
    <property type="entry name" value="PA"/>
    <property type="match status" value="1"/>
</dbReference>
<dbReference type="OrthoDB" id="9798386at2"/>
<sequence>MRKFIRFIPILIIICTLFDTPILHAETYPNKPELPEEEKEAINRMLVIVDSNSYDAVKHKVEKMKKVKILHTYEHAFHGFSIEGDPLVLQTINELEGVRHASEVITYAPHLMENVTLIGGDEVRGMYDQEKRRLTGKGVKVAVIDTGVDYHHPDLDQNYTGGMDFIDGDEDPMETLAEDGDETLHGTHVAGIIAANGRLKGVAPEAEIIAYRALGPGGMGSSDQVIAAIDQAIEDKVDILNLSLGNNVNGPDWPTSRALDRAVEAGIVAVTSSGNSGPGVWTVGSPGTSAKAISVGASSPPLKKPYLQIAGLKEKIVIEPLQGASPWDLTSVHHIVEAGIGEKQDLLKDVKGQIALIERGKLSFTEKVLNAKDAGAKAVIISNNLKGNFIGSLEIPVEIPVVSVSKEDGNKIKKQIQKSQSSVRTIFQEEKDTLADFSSRGPVTNTWAIKPDVVAPGVAIESTVPDGYMALQGTSMAAPHVAGACALIKQAHPNWNPEQVKASLMNTASRLIDKEKHLLKPTEQGTGRINITKAIEAEVLAYPGSFSFGKFERHQTRAKRVWTLTLDNQSDDRQKISFVTPKSKQGISWSLPKTIYLEKGEKKEMTIGIDITPSLVEAGIHQDWLELEQGNHILKLPYLYVIDEPNYPRVMGFEFGYSDKKNAYMYQTYLPGGADELGVALYDPDTMVFLGFLDWKRNVSRGLFEREINIETTKWKDGVYKAILFAKKDGLENQVEADILLGE</sequence>
<keyword evidence="5" id="KW-0732">Signal</keyword>
<keyword evidence="14" id="KW-1185">Reference proteome</keyword>